<name>A0A812KL10_9DINO</name>
<evidence type="ECO:0000313" key="2">
    <source>
        <dbReference type="EMBL" id="CAE7228869.1"/>
    </source>
</evidence>
<organism evidence="2 3">
    <name type="scientific">Symbiodinium natans</name>
    <dbReference type="NCBI Taxonomy" id="878477"/>
    <lineage>
        <taxon>Eukaryota</taxon>
        <taxon>Sar</taxon>
        <taxon>Alveolata</taxon>
        <taxon>Dinophyceae</taxon>
        <taxon>Suessiales</taxon>
        <taxon>Symbiodiniaceae</taxon>
        <taxon>Symbiodinium</taxon>
    </lineage>
</organism>
<evidence type="ECO:0000313" key="3">
    <source>
        <dbReference type="Proteomes" id="UP000604046"/>
    </source>
</evidence>
<sequence length="335" mass="36993">MAQRSPLPDTAPISDVVFFTALFNIVCNQQNRHGSLGARIFCGWSFDPENPERMPARVQLYNMIVPIFTAIWNMVGLYWVGRARRHMHEHDEPSAGKNSTLPAVDADASDLPRCKEVASGLVAAIHAYASFNLLYSFFILIGVAGLSQILFWLARRGLIRMNDAAPPGSLERNTEVVTLDDPAFVEQTQCSICLEDFAAGDVLVKTTRAEGFRKLFGAEYRTREGPFVGGEKPGPGSSAAMSFTRSARERRWMIPDALLDGLDSRPASYLYQYQVPRLVGEILSAKFEDDRSCPTCRPEDELDARVQPLLPPSPSADSCDPSLQARFSACRPAAC</sequence>
<dbReference type="EMBL" id="CAJNDS010000702">
    <property type="protein sequence ID" value="CAE7228869.1"/>
    <property type="molecule type" value="Genomic_DNA"/>
</dbReference>
<reference evidence="2" key="1">
    <citation type="submission" date="2021-02" db="EMBL/GenBank/DDBJ databases">
        <authorList>
            <person name="Dougan E. K."/>
            <person name="Rhodes N."/>
            <person name="Thang M."/>
            <person name="Chan C."/>
        </authorList>
    </citation>
    <scope>NUCLEOTIDE SEQUENCE</scope>
</reference>
<gene>
    <name evidence="2" type="primary">rnf128</name>
    <name evidence="2" type="ORF">SNAT2548_LOCUS9152</name>
</gene>
<keyword evidence="3" id="KW-1185">Reference proteome</keyword>
<proteinExistence type="predicted"/>
<keyword evidence="1" id="KW-1133">Transmembrane helix</keyword>
<keyword evidence="1" id="KW-0472">Membrane</keyword>
<evidence type="ECO:0000256" key="1">
    <source>
        <dbReference type="SAM" id="Phobius"/>
    </source>
</evidence>
<feature type="transmembrane region" description="Helical" evidence="1">
    <location>
        <begin position="60"/>
        <end position="80"/>
    </location>
</feature>
<keyword evidence="1" id="KW-0812">Transmembrane</keyword>
<dbReference type="OrthoDB" id="421575at2759"/>
<comment type="caution">
    <text evidence="2">The sequence shown here is derived from an EMBL/GenBank/DDBJ whole genome shotgun (WGS) entry which is preliminary data.</text>
</comment>
<dbReference type="Proteomes" id="UP000604046">
    <property type="component" value="Unassembled WGS sequence"/>
</dbReference>
<dbReference type="AlphaFoldDB" id="A0A812KL10"/>
<protein>
    <submittedName>
        <fullName evidence="2">Rnf128 protein</fullName>
    </submittedName>
</protein>
<accession>A0A812KL10</accession>
<feature type="transmembrane region" description="Helical" evidence="1">
    <location>
        <begin position="133"/>
        <end position="154"/>
    </location>
</feature>